<feature type="chain" id="PRO_5020742777" evidence="2">
    <location>
        <begin position="25"/>
        <end position="476"/>
    </location>
</feature>
<dbReference type="GO" id="GO:0016787">
    <property type="term" value="F:hydrolase activity"/>
    <property type="evidence" value="ECO:0007669"/>
    <property type="project" value="UniProtKB-KW"/>
</dbReference>
<sequence>MITKALIASGAFAVAAAFAPPIGAADIDSVVEEYLRDSGLPGAAVAVTRGDEVVRAAGYGRTPAGEPVTEHTTMAVASVSKSITALAVVQLAEAGRVGLDEPVRSYLPEFTTADPRAGRITVRQLLDQTSGLSDSTYPPFSRPQPDSLRAAVAGMNSAELAAEPGTRWEYHNPNFQVAARLVEVVAGQPFDGYLQEHVFAPLGMTDSRTIDTADELPPSAHGHLKVLGSAVAVPEPPAFGNGSGGVLSSAHDMSAWLITQNNGGRGPGGATIATASAIAATHTPSSEVSGDYALGWSVGTTGSGAPVIAHSGDLFTATAYQALLPASGYGIAVMANTGLAHGDAKAIADRLIALVEGTPAPVTGDPLVVADIVFLVLTAGAALLAIRGVLRSRRWAAKRSSAVRAALRLLPLAIPLLVFVFVDRVVSALYRGRDVAWIQVPYLYPTFMLLLATAAAGSLVVLSVRIMRFAQAARGR</sequence>
<evidence type="ECO:0000256" key="2">
    <source>
        <dbReference type="SAM" id="SignalP"/>
    </source>
</evidence>
<feature type="transmembrane region" description="Helical" evidence="1">
    <location>
        <begin position="402"/>
        <end position="422"/>
    </location>
</feature>
<dbReference type="AlphaFoldDB" id="A0A4R4Z6J7"/>
<keyword evidence="1" id="KW-0472">Membrane</keyword>
<keyword evidence="1" id="KW-1133">Transmembrane helix</keyword>
<feature type="transmembrane region" description="Helical" evidence="1">
    <location>
        <begin position="367"/>
        <end position="390"/>
    </location>
</feature>
<dbReference type="PANTHER" id="PTHR46825">
    <property type="entry name" value="D-ALANYL-D-ALANINE-CARBOXYPEPTIDASE/ENDOPEPTIDASE AMPH"/>
    <property type="match status" value="1"/>
</dbReference>
<dbReference type="PANTHER" id="PTHR46825:SF9">
    <property type="entry name" value="BETA-LACTAMASE-RELATED DOMAIN-CONTAINING PROTEIN"/>
    <property type="match status" value="1"/>
</dbReference>
<gene>
    <name evidence="4" type="ORF">E1288_10960</name>
</gene>
<accession>A0A4R4Z6J7</accession>
<keyword evidence="1" id="KW-0812">Transmembrane</keyword>
<proteinExistence type="predicted"/>
<comment type="caution">
    <text evidence="4">The sequence shown here is derived from an EMBL/GenBank/DDBJ whole genome shotgun (WGS) entry which is preliminary data.</text>
</comment>
<evidence type="ECO:0000256" key="1">
    <source>
        <dbReference type="SAM" id="Phobius"/>
    </source>
</evidence>
<dbReference type="InterPro" id="IPR050491">
    <property type="entry name" value="AmpC-like"/>
</dbReference>
<dbReference type="Proteomes" id="UP000294947">
    <property type="component" value="Unassembled WGS sequence"/>
</dbReference>
<keyword evidence="2" id="KW-0732">Signal</keyword>
<dbReference type="InterPro" id="IPR012338">
    <property type="entry name" value="Beta-lactam/transpept-like"/>
</dbReference>
<dbReference type="Gene3D" id="3.40.710.10">
    <property type="entry name" value="DD-peptidase/beta-lactamase superfamily"/>
    <property type="match status" value="1"/>
</dbReference>
<dbReference type="EMBL" id="SMKW01000011">
    <property type="protein sequence ID" value="TDD52724.1"/>
    <property type="molecule type" value="Genomic_DNA"/>
</dbReference>
<feature type="domain" description="Beta-lactamase-related" evidence="3">
    <location>
        <begin position="27"/>
        <end position="349"/>
    </location>
</feature>
<dbReference type="InterPro" id="IPR001466">
    <property type="entry name" value="Beta-lactam-related"/>
</dbReference>
<evidence type="ECO:0000313" key="5">
    <source>
        <dbReference type="Proteomes" id="UP000294947"/>
    </source>
</evidence>
<reference evidence="4 5" key="1">
    <citation type="submission" date="2019-03" db="EMBL/GenBank/DDBJ databases">
        <title>Draft genome sequences of novel Actinobacteria.</title>
        <authorList>
            <person name="Sahin N."/>
            <person name="Ay H."/>
            <person name="Saygin H."/>
        </authorList>
    </citation>
    <scope>NUCLEOTIDE SEQUENCE [LARGE SCALE GENOMIC DNA]</scope>
    <source>
        <strain evidence="4 5">7K502</strain>
    </source>
</reference>
<organism evidence="4 5">
    <name type="scientific">Saccharopolyspora elongata</name>
    <dbReference type="NCBI Taxonomy" id="2530387"/>
    <lineage>
        <taxon>Bacteria</taxon>
        <taxon>Bacillati</taxon>
        <taxon>Actinomycetota</taxon>
        <taxon>Actinomycetes</taxon>
        <taxon>Pseudonocardiales</taxon>
        <taxon>Pseudonocardiaceae</taxon>
        <taxon>Saccharopolyspora</taxon>
    </lineage>
</organism>
<feature type="transmembrane region" description="Helical" evidence="1">
    <location>
        <begin position="442"/>
        <end position="464"/>
    </location>
</feature>
<evidence type="ECO:0000259" key="3">
    <source>
        <dbReference type="Pfam" id="PF00144"/>
    </source>
</evidence>
<dbReference type="SUPFAM" id="SSF56601">
    <property type="entry name" value="beta-lactamase/transpeptidase-like"/>
    <property type="match status" value="1"/>
</dbReference>
<dbReference type="Pfam" id="PF00144">
    <property type="entry name" value="Beta-lactamase"/>
    <property type="match status" value="1"/>
</dbReference>
<keyword evidence="5" id="KW-1185">Reference proteome</keyword>
<dbReference type="OrthoDB" id="4281716at2"/>
<evidence type="ECO:0000313" key="4">
    <source>
        <dbReference type="EMBL" id="TDD52724.1"/>
    </source>
</evidence>
<protein>
    <submittedName>
        <fullName evidence="4">Class A beta-lactamase-related serine hydrolase</fullName>
    </submittedName>
</protein>
<feature type="signal peptide" evidence="2">
    <location>
        <begin position="1"/>
        <end position="24"/>
    </location>
</feature>
<dbReference type="RefSeq" id="WP_132483934.1">
    <property type="nucleotide sequence ID" value="NZ_SMKW01000011.1"/>
</dbReference>
<keyword evidence="4" id="KW-0378">Hydrolase</keyword>
<name>A0A4R4Z6J7_9PSEU</name>